<feature type="transmembrane region" description="Helical" evidence="6">
    <location>
        <begin position="75"/>
        <end position="93"/>
    </location>
</feature>
<evidence type="ECO:0000256" key="6">
    <source>
        <dbReference type="SAM" id="Phobius"/>
    </source>
</evidence>
<dbReference type="InterPro" id="IPR011701">
    <property type="entry name" value="MFS"/>
</dbReference>
<proteinExistence type="predicted"/>
<feature type="transmembrane region" description="Helical" evidence="6">
    <location>
        <begin position="221"/>
        <end position="239"/>
    </location>
</feature>
<evidence type="ECO:0000256" key="3">
    <source>
        <dbReference type="ARBA" id="ARBA00022692"/>
    </source>
</evidence>
<reference evidence="7 8" key="1">
    <citation type="submission" date="2016-03" db="EMBL/GenBank/DDBJ databases">
        <title>Draft Genome Assembly of Pseudomonas putida strain CBF10-2.</title>
        <authorList>
            <person name="Iyer R.S."/>
            <person name="Damania A."/>
        </authorList>
    </citation>
    <scope>NUCLEOTIDE SEQUENCE [LARGE SCALE GENOMIC DNA]</scope>
    <source>
        <strain evidence="7 8">CBF10-2</strain>
    </source>
</reference>
<evidence type="ECO:0000313" key="7">
    <source>
        <dbReference type="EMBL" id="OAI94552.1"/>
    </source>
</evidence>
<feature type="transmembrane region" description="Helical" evidence="6">
    <location>
        <begin position="167"/>
        <end position="188"/>
    </location>
</feature>
<keyword evidence="3 6" id="KW-0812">Transmembrane</keyword>
<dbReference type="GO" id="GO:0022857">
    <property type="term" value="F:transmembrane transporter activity"/>
    <property type="evidence" value="ECO:0007669"/>
    <property type="project" value="InterPro"/>
</dbReference>
<dbReference type="RefSeq" id="WP_064301533.1">
    <property type="nucleotide sequence ID" value="NZ_LUCV01000005.1"/>
</dbReference>
<keyword evidence="5 6" id="KW-0472">Membrane</keyword>
<accession>A0A177SU73</accession>
<evidence type="ECO:0000256" key="5">
    <source>
        <dbReference type="ARBA" id="ARBA00023136"/>
    </source>
</evidence>
<feature type="transmembrane region" description="Helical" evidence="6">
    <location>
        <begin position="349"/>
        <end position="369"/>
    </location>
</feature>
<dbReference type="InterPro" id="IPR004752">
    <property type="entry name" value="AmpG_permease/AT-1"/>
</dbReference>
<dbReference type="SUPFAM" id="SSF103473">
    <property type="entry name" value="MFS general substrate transporter"/>
    <property type="match status" value="1"/>
</dbReference>
<feature type="transmembrane region" description="Helical" evidence="6">
    <location>
        <begin position="254"/>
        <end position="273"/>
    </location>
</feature>
<evidence type="ECO:0000256" key="2">
    <source>
        <dbReference type="ARBA" id="ARBA00022448"/>
    </source>
</evidence>
<feature type="transmembrane region" description="Helical" evidence="6">
    <location>
        <begin position="105"/>
        <end position="128"/>
    </location>
</feature>
<dbReference type="PANTHER" id="PTHR12778">
    <property type="entry name" value="SOLUTE CARRIER FAMILY 33 ACETYL-COA TRANSPORTER -RELATED"/>
    <property type="match status" value="1"/>
</dbReference>
<evidence type="ECO:0000313" key="8">
    <source>
        <dbReference type="Proteomes" id="UP000077752"/>
    </source>
</evidence>
<dbReference type="EMBL" id="LUCV01000005">
    <property type="protein sequence ID" value="OAI94552.1"/>
    <property type="molecule type" value="Genomic_DNA"/>
</dbReference>
<feature type="transmembrane region" description="Helical" evidence="6">
    <location>
        <begin position="375"/>
        <end position="393"/>
    </location>
</feature>
<dbReference type="PANTHER" id="PTHR12778:SF10">
    <property type="entry name" value="MAJOR FACILITATOR SUPERFAMILY DOMAIN-CONTAINING PROTEIN 3"/>
    <property type="match status" value="1"/>
</dbReference>
<dbReference type="GO" id="GO:0016020">
    <property type="term" value="C:membrane"/>
    <property type="evidence" value="ECO:0007669"/>
    <property type="project" value="UniProtKB-SubCell"/>
</dbReference>
<feature type="transmembrane region" description="Helical" evidence="6">
    <location>
        <begin position="285"/>
        <end position="304"/>
    </location>
</feature>
<dbReference type="Pfam" id="PF07690">
    <property type="entry name" value="MFS_1"/>
    <property type="match status" value="1"/>
</dbReference>
<dbReference type="InterPro" id="IPR036259">
    <property type="entry name" value="MFS_trans_sf"/>
</dbReference>
<sequence>MERTRIAGLQMLFGWLNLVLAVPSIYLMFGMPLVMRQYGWSGTEIGLFQLAGLPAVFKFLLAVPVQRIRLGRAHLVSWMLLLSAALLLLYWLIGRQNLIEQRLPLFAMTFAISIVATWMDIPLNALAVQWLPRSQQLRAGSIRSAALFLGAIVGGGAMLLIQARLGWQAPFLIMGAGLLLGVLPLLALRRTARPIETEHTAPGGFVADWTSFFNQPGARQWTGLLLTAFPFIGAAWLYLKPLLLDQGMPMQDVAWIVGIAGGVTGVVSSLIGGRLIGVLGTARAILAYLLAALLALLLLTLSVWLQLGTIWLVASALYLAASMGAVSALMFGLTLFFSRRQRTASDYGLQSSLFVVTRLAAPVAAGLLLDRLGQAGMLACLSTGLLLALLLAWRVRHSIAGSAEALLNHERHAAAGVTPITTEGKA</sequence>
<comment type="subcellular location">
    <subcellularLocation>
        <location evidence="1">Membrane</location>
        <topology evidence="1">Multi-pass membrane protein</topology>
    </subcellularLocation>
</comment>
<dbReference type="AlphaFoldDB" id="A0A177SU73"/>
<name>A0A177SU73_PSEPU</name>
<keyword evidence="4 6" id="KW-1133">Transmembrane helix</keyword>
<feature type="transmembrane region" description="Helical" evidence="6">
    <location>
        <begin position="310"/>
        <end position="337"/>
    </location>
</feature>
<dbReference type="Gene3D" id="1.20.1250.20">
    <property type="entry name" value="MFS general substrate transporter like domains"/>
    <property type="match status" value="2"/>
</dbReference>
<evidence type="ECO:0000256" key="4">
    <source>
        <dbReference type="ARBA" id="ARBA00022989"/>
    </source>
</evidence>
<protein>
    <submittedName>
        <fullName evidence="7">MFS transporter</fullName>
    </submittedName>
</protein>
<organism evidence="7 8">
    <name type="scientific">Pseudomonas putida</name>
    <name type="common">Arthrobacter siderocapsulatus</name>
    <dbReference type="NCBI Taxonomy" id="303"/>
    <lineage>
        <taxon>Bacteria</taxon>
        <taxon>Pseudomonadati</taxon>
        <taxon>Pseudomonadota</taxon>
        <taxon>Gammaproteobacteria</taxon>
        <taxon>Pseudomonadales</taxon>
        <taxon>Pseudomonadaceae</taxon>
        <taxon>Pseudomonas</taxon>
    </lineage>
</organism>
<keyword evidence="2" id="KW-0813">Transport</keyword>
<gene>
    <name evidence="7" type="ORF">AYO28_08025</name>
</gene>
<evidence type="ECO:0000256" key="1">
    <source>
        <dbReference type="ARBA" id="ARBA00004141"/>
    </source>
</evidence>
<comment type="caution">
    <text evidence="7">The sequence shown here is derived from an EMBL/GenBank/DDBJ whole genome shotgun (WGS) entry which is preliminary data.</text>
</comment>
<feature type="transmembrane region" description="Helical" evidence="6">
    <location>
        <begin position="140"/>
        <end position="161"/>
    </location>
</feature>
<dbReference type="Proteomes" id="UP000077752">
    <property type="component" value="Unassembled WGS sequence"/>
</dbReference>
<feature type="transmembrane region" description="Helical" evidence="6">
    <location>
        <begin position="45"/>
        <end position="63"/>
    </location>
</feature>